<protein>
    <recommendedName>
        <fullName evidence="4">F-box domain-containing protein</fullName>
    </recommendedName>
</protein>
<evidence type="ECO:0000256" key="1">
    <source>
        <dbReference type="SAM" id="MobiDB-lite"/>
    </source>
</evidence>
<proteinExistence type="predicted"/>
<accession>A0A8H5B5X7</accession>
<dbReference type="Gene3D" id="3.80.10.10">
    <property type="entry name" value="Ribonuclease Inhibitor"/>
    <property type="match status" value="1"/>
</dbReference>
<evidence type="ECO:0000313" key="3">
    <source>
        <dbReference type="Proteomes" id="UP000567179"/>
    </source>
</evidence>
<organism evidence="2 3">
    <name type="scientific">Psilocybe cf. subviscida</name>
    <dbReference type="NCBI Taxonomy" id="2480587"/>
    <lineage>
        <taxon>Eukaryota</taxon>
        <taxon>Fungi</taxon>
        <taxon>Dikarya</taxon>
        <taxon>Basidiomycota</taxon>
        <taxon>Agaricomycotina</taxon>
        <taxon>Agaricomycetes</taxon>
        <taxon>Agaricomycetidae</taxon>
        <taxon>Agaricales</taxon>
        <taxon>Agaricineae</taxon>
        <taxon>Strophariaceae</taxon>
        <taxon>Psilocybe</taxon>
    </lineage>
</organism>
<dbReference type="SUPFAM" id="SSF52047">
    <property type="entry name" value="RNI-like"/>
    <property type="match status" value="1"/>
</dbReference>
<dbReference type="EMBL" id="JAACJJ010000042">
    <property type="protein sequence ID" value="KAF5316327.1"/>
    <property type="molecule type" value="Genomic_DNA"/>
</dbReference>
<comment type="caution">
    <text evidence="2">The sequence shown here is derived from an EMBL/GenBank/DDBJ whole genome shotgun (WGS) entry which is preliminary data.</text>
</comment>
<feature type="region of interest" description="Disordered" evidence="1">
    <location>
        <begin position="400"/>
        <end position="428"/>
    </location>
</feature>
<dbReference type="Proteomes" id="UP000567179">
    <property type="component" value="Unassembled WGS sequence"/>
</dbReference>
<dbReference type="AlphaFoldDB" id="A0A8H5B5X7"/>
<name>A0A8H5B5X7_9AGAR</name>
<dbReference type="InterPro" id="IPR032675">
    <property type="entry name" value="LRR_dom_sf"/>
</dbReference>
<sequence length="428" mass="47531">MASLPPEMWHEILRYIPAQSTYPKLLTVNSVVFHILGQEVEEPRELTFHRDPAVAARVHSMDLDISLSNEPIDDILALLSSCLIHLVNITKFSSSILTQGGLKPICVRLRPLFEDIWASFGPRLGSLTLGVGVSQYAHFALDRSRLSGINSLYLCLYWANPTDPDGSSRETLLATTILPCLLSVKNQLQSLGLTFLAPINDSSAFFTKMRPFPHLRSVSLLPPSNATLQSISCALENCSAVLQTLNLNLAHLPIEGIDMGEISGCLRHSRVQTLIIQPQSPSANSLRGADSVGKLIYMVQETVTSVVARTNEWSTTEEFFSLFAALATCPLLEHLEIQINCLDTVVMGQLAQSLPRLKTLVVLHRMHYRSPQHESMFNALEEEEYSTWELKSLSIYRNTRTTPDRSEQPPTTAYQAVQAPQPISPCLN</sequence>
<keyword evidence="3" id="KW-1185">Reference proteome</keyword>
<evidence type="ECO:0000313" key="2">
    <source>
        <dbReference type="EMBL" id="KAF5316327.1"/>
    </source>
</evidence>
<reference evidence="2 3" key="1">
    <citation type="journal article" date="2020" name="ISME J.">
        <title>Uncovering the hidden diversity of litter-decomposition mechanisms in mushroom-forming fungi.</title>
        <authorList>
            <person name="Floudas D."/>
            <person name="Bentzer J."/>
            <person name="Ahren D."/>
            <person name="Johansson T."/>
            <person name="Persson P."/>
            <person name="Tunlid A."/>
        </authorList>
    </citation>
    <scope>NUCLEOTIDE SEQUENCE [LARGE SCALE GENOMIC DNA]</scope>
    <source>
        <strain evidence="2 3">CBS 101986</strain>
    </source>
</reference>
<evidence type="ECO:0008006" key="4">
    <source>
        <dbReference type="Google" id="ProtNLM"/>
    </source>
</evidence>
<gene>
    <name evidence="2" type="ORF">D9619_006763</name>
</gene>